<protein>
    <submittedName>
        <fullName evidence="3">Polysaccharide deacetylase family protein</fullName>
    </submittedName>
</protein>
<organism evidence="3 4">
    <name type="scientific">Suilimivivens aceti</name>
    <dbReference type="NCBI Taxonomy" id="2981774"/>
    <lineage>
        <taxon>Bacteria</taxon>
        <taxon>Bacillati</taxon>
        <taxon>Bacillota</taxon>
        <taxon>Clostridia</taxon>
        <taxon>Lachnospirales</taxon>
        <taxon>Lachnospiraceae</taxon>
        <taxon>Suilimivivens</taxon>
    </lineage>
</organism>
<gene>
    <name evidence="3" type="ORF">OCV77_13140</name>
</gene>
<dbReference type="InterPro" id="IPR002509">
    <property type="entry name" value="NODB_dom"/>
</dbReference>
<dbReference type="InterPro" id="IPR011330">
    <property type="entry name" value="Glyco_hydro/deAcase_b/a-brl"/>
</dbReference>
<dbReference type="Gene3D" id="3.20.20.370">
    <property type="entry name" value="Glycoside hydrolase/deacetylase"/>
    <property type="match status" value="1"/>
</dbReference>
<evidence type="ECO:0000313" key="4">
    <source>
        <dbReference type="Proteomes" id="UP001652432"/>
    </source>
</evidence>
<dbReference type="PANTHER" id="PTHR34216">
    <property type="match status" value="1"/>
</dbReference>
<name>A0ABT2T6P8_9FIRM</name>
<dbReference type="PANTHER" id="PTHR34216:SF11">
    <property type="entry name" value="CHITOOLIGOSACCHARIDE DEACETYLASE"/>
    <property type="match status" value="1"/>
</dbReference>
<sequence>MDYEISMLFPEGKRKALTFSYDDGTIHDRRLAALLNEYGMKGTFNLNYGLLGKGGMETVNGIETDFSRVEAEEVRCLYQGHEIASHAYSHASLTGLPKNMAATEVLKDRYNLEQLTGELIRGFAYPYGAYNSQIEEILDACGIEYARTVESTGDFSLPEDFLAWHPTCHHEDERLMALAEKFCREEKDGPFVFYLWGHSYEFAQKNNWELMESFLKYMAQYKEDIWCATNIEILDYVKAYRELKRSTDGKILMNPNATPLYVAMNGRKYCIHGNEKLELPS</sequence>
<dbReference type="RefSeq" id="WP_262575463.1">
    <property type="nucleotide sequence ID" value="NZ_JAOQKJ010000011.1"/>
</dbReference>
<dbReference type="Proteomes" id="UP001652432">
    <property type="component" value="Unassembled WGS sequence"/>
</dbReference>
<comment type="caution">
    <text evidence="3">The sequence shown here is derived from an EMBL/GenBank/DDBJ whole genome shotgun (WGS) entry which is preliminary data.</text>
</comment>
<evidence type="ECO:0000256" key="1">
    <source>
        <dbReference type="ARBA" id="ARBA00022729"/>
    </source>
</evidence>
<feature type="domain" description="NodB homology" evidence="2">
    <location>
        <begin position="13"/>
        <end position="281"/>
    </location>
</feature>
<proteinExistence type="predicted"/>
<keyword evidence="1" id="KW-0732">Signal</keyword>
<dbReference type="PROSITE" id="PS51677">
    <property type="entry name" value="NODB"/>
    <property type="match status" value="1"/>
</dbReference>
<keyword evidence="4" id="KW-1185">Reference proteome</keyword>
<evidence type="ECO:0000259" key="2">
    <source>
        <dbReference type="PROSITE" id="PS51677"/>
    </source>
</evidence>
<dbReference type="Pfam" id="PF01522">
    <property type="entry name" value="Polysacc_deac_1"/>
    <property type="match status" value="1"/>
</dbReference>
<dbReference type="EMBL" id="JAOQKJ010000011">
    <property type="protein sequence ID" value="MCU6745419.1"/>
    <property type="molecule type" value="Genomic_DNA"/>
</dbReference>
<dbReference type="SUPFAM" id="SSF88713">
    <property type="entry name" value="Glycoside hydrolase/deacetylase"/>
    <property type="match status" value="1"/>
</dbReference>
<dbReference type="InterPro" id="IPR051398">
    <property type="entry name" value="Polysacch_Deacetylase"/>
</dbReference>
<dbReference type="CDD" id="cd10967">
    <property type="entry name" value="CE4_GLA_like_6s"/>
    <property type="match status" value="1"/>
</dbReference>
<evidence type="ECO:0000313" key="3">
    <source>
        <dbReference type="EMBL" id="MCU6745419.1"/>
    </source>
</evidence>
<reference evidence="3 4" key="1">
    <citation type="journal article" date="2021" name="ISME Commun">
        <title>Automated analysis of genomic sequences facilitates high-throughput and comprehensive description of bacteria.</title>
        <authorList>
            <person name="Hitch T.C.A."/>
        </authorList>
    </citation>
    <scope>NUCLEOTIDE SEQUENCE [LARGE SCALE GENOMIC DNA]</scope>
    <source>
        <strain evidence="3 4">Sanger_18</strain>
    </source>
</reference>
<accession>A0ABT2T6P8</accession>